<dbReference type="InterPro" id="IPR005517">
    <property type="entry name" value="Transl_elong_EFG/EF2_IV"/>
</dbReference>
<dbReference type="InterPro" id="IPR000640">
    <property type="entry name" value="EFG_V-like"/>
</dbReference>
<dbReference type="Proteomes" id="UP000095237">
    <property type="component" value="Unassembled WGS sequence"/>
</dbReference>
<keyword evidence="3 8" id="KW-0547">Nucleotide-binding</keyword>
<dbReference type="PROSITE" id="PS51722">
    <property type="entry name" value="G_TR_2"/>
    <property type="match status" value="1"/>
</dbReference>
<dbReference type="CDD" id="cd16262">
    <property type="entry name" value="EFG_III"/>
    <property type="match status" value="1"/>
</dbReference>
<dbReference type="SUPFAM" id="SSF54980">
    <property type="entry name" value="EF-G C-terminal domain-like"/>
    <property type="match status" value="2"/>
</dbReference>
<dbReference type="InterPro" id="IPR047872">
    <property type="entry name" value="EFG_IV"/>
</dbReference>
<keyword evidence="6 8" id="KW-0342">GTP-binding</keyword>
<dbReference type="PRINTS" id="PR00315">
    <property type="entry name" value="ELONGATNFCT"/>
</dbReference>
<dbReference type="CDD" id="cd04088">
    <property type="entry name" value="EFG_mtEFG_II"/>
    <property type="match status" value="1"/>
</dbReference>
<keyword evidence="11" id="KW-1185">Reference proteome</keyword>
<dbReference type="Gene3D" id="3.40.50.300">
    <property type="entry name" value="P-loop containing nucleotide triphosphate hydrolases"/>
    <property type="match status" value="1"/>
</dbReference>
<dbReference type="GO" id="GO:0032790">
    <property type="term" value="P:ribosome disassembly"/>
    <property type="evidence" value="ECO:0007669"/>
    <property type="project" value="TreeGrafter"/>
</dbReference>
<dbReference type="FunFam" id="3.30.70.870:FF:000001">
    <property type="entry name" value="Elongation factor G"/>
    <property type="match status" value="1"/>
</dbReference>
<dbReference type="InterPro" id="IPR004540">
    <property type="entry name" value="Transl_elong_EFG/EF2"/>
</dbReference>
<dbReference type="InterPro" id="IPR009022">
    <property type="entry name" value="EFG_III"/>
</dbReference>
<dbReference type="Gene3D" id="3.30.70.240">
    <property type="match status" value="1"/>
</dbReference>
<keyword evidence="4 8" id="KW-0251">Elongation factor</keyword>
<dbReference type="InterPro" id="IPR005225">
    <property type="entry name" value="Small_GTP-bd"/>
</dbReference>
<evidence type="ECO:0000256" key="1">
    <source>
        <dbReference type="ARBA" id="ARBA00005870"/>
    </source>
</evidence>
<dbReference type="SUPFAM" id="SSF50447">
    <property type="entry name" value="Translation proteins"/>
    <property type="match status" value="1"/>
</dbReference>
<feature type="binding site" evidence="8">
    <location>
        <begin position="81"/>
        <end position="85"/>
    </location>
    <ligand>
        <name>GTP</name>
        <dbReference type="ChEBI" id="CHEBI:37565"/>
    </ligand>
</feature>
<evidence type="ECO:0000256" key="2">
    <source>
        <dbReference type="ARBA" id="ARBA00017872"/>
    </source>
</evidence>
<dbReference type="FunFam" id="3.40.50.300:FF:000029">
    <property type="entry name" value="Elongation factor G"/>
    <property type="match status" value="1"/>
</dbReference>
<gene>
    <name evidence="8 10" type="primary">fusA</name>
    <name evidence="10" type="ORF">ATZ36_14575</name>
</gene>
<evidence type="ECO:0000256" key="8">
    <source>
        <dbReference type="HAMAP-Rule" id="MF_00054"/>
    </source>
</evidence>
<dbReference type="InterPro" id="IPR014721">
    <property type="entry name" value="Ribsml_uS5_D2-typ_fold_subgr"/>
</dbReference>
<dbReference type="GO" id="GO:0003924">
    <property type="term" value="F:GTPase activity"/>
    <property type="evidence" value="ECO:0007669"/>
    <property type="project" value="InterPro"/>
</dbReference>
<dbReference type="FunFam" id="3.30.70.240:FF:000001">
    <property type="entry name" value="Elongation factor G"/>
    <property type="match status" value="1"/>
</dbReference>
<dbReference type="InterPro" id="IPR004161">
    <property type="entry name" value="EFTu-like_2"/>
</dbReference>
<dbReference type="NCBIfam" id="NF009379">
    <property type="entry name" value="PRK12740.1-3"/>
    <property type="match status" value="1"/>
</dbReference>
<dbReference type="PROSITE" id="PS00301">
    <property type="entry name" value="G_TR_1"/>
    <property type="match status" value="1"/>
</dbReference>
<dbReference type="InterPro" id="IPR035649">
    <property type="entry name" value="EFG_V"/>
</dbReference>
<dbReference type="GO" id="GO:0005737">
    <property type="term" value="C:cytoplasm"/>
    <property type="evidence" value="ECO:0007669"/>
    <property type="project" value="UniProtKB-SubCell"/>
</dbReference>
<protein>
    <recommendedName>
        <fullName evidence="2 8">Elongation factor G</fullName>
        <shortName evidence="8">EF-G</shortName>
    </recommendedName>
</protein>
<feature type="binding site" evidence="8">
    <location>
        <begin position="135"/>
        <end position="138"/>
    </location>
    <ligand>
        <name>GTP</name>
        <dbReference type="ChEBI" id="CHEBI:37565"/>
    </ligand>
</feature>
<evidence type="ECO:0000256" key="6">
    <source>
        <dbReference type="ARBA" id="ARBA00023134"/>
    </source>
</evidence>
<dbReference type="InterPro" id="IPR027417">
    <property type="entry name" value="P-loop_NTPase"/>
</dbReference>
<evidence type="ECO:0000256" key="7">
    <source>
        <dbReference type="ARBA" id="ARBA00024731"/>
    </source>
</evidence>
<dbReference type="CDD" id="cd01434">
    <property type="entry name" value="EFG_mtEFG1_IV"/>
    <property type="match status" value="1"/>
</dbReference>
<accession>A0A1E5ILW7</accession>
<dbReference type="NCBIfam" id="NF009381">
    <property type="entry name" value="PRK12740.1-5"/>
    <property type="match status" value="1"/>
</dbReference>
<dbReference type="InterPro" id="IPR009000">
    <property type="entry name" value="Transl_B-barrel_sf"/>
</dbReference>
<dbReference type="SMART" id="SM00838">
    <property type="entry name" value="EFG_C"/>
    <property type="match status" value="1"/>
</dbReference>
<dbReference type="GO" id="GO:0005525">
    <property type="term" value="F:GTP binding"/>
    <property type="evidence" value="ECO:0007669"/>
    <property type="project" value="UniProtKB-UniRule"/>
</dbReference>
<evidence type="ECO:0000256" key="4">
    <source>
        <dbReference type="ARBA" id="ARBA00022768"/>
    </source>
</evidence>
<dbReference type="NCBIfam" id="TIGR00231">
    <property type="entry name" value="small_GTP"/>
    <property type="match status" value="1"/>
</dbReference>
<evidence type="ECO:0000259" key="9">
    <source>
        <dbReference type="PROSITE" id="PS51722"/>
    </source>
</evidence>
<comment type="similarity">
    <text evidence="1 8">Belongs to the TRAFAC class translation factor GTPase superfamily. Classic translation factor GTPase family. EF-G/EF-2 subfamily.</text>
</comment>
<dbReference type="HAMAP" id="MF_00054_B">
    <property type="entry name" value="EF_G_EF_2_B"/>
    <property type="match status" value="1"/>
</dbReference>
<dbReference type="InterPro" id="IPR000795">
    <property type="entry name" value="T_Tr_GTP-bd_dom"/>
</dbReference>
<evidence type="ECO:0000256" key="3">
    <source>
        <dbReference type="ARBA" id="ARBA00022741"/>
    </source>
</evidence>
<dbReference type="InterPro" id="IPR031157">
    <property type="entry name" value="G_TR_CS"/>
</dbReference>
<dbReference type="PANTHER" id="PTHR43261">
    <property type="entry name" value="TRANSLATION ELONGATION FACTOR G-RELATED"/>
    <property type="match status" value="1"/>
</dbReference>
<sequence length="694" mass="77081">MAREYPLNKVRNFGIAAHIDAGKTTTTERILYYTGRTHKIGEVHEGAATMDWMEQEKERGITITSAATYCRWQDMQFNIIDTPGHVDFTAEVERSLRVLDGSVVVFDSGNGVEPQSETVWRQADKYGVPRIVFSNKMDKVGADFFMVVNDIKEKLGAVPLPVQIPIGAESSFHGIVDLVTMKAYIWSGEELGAKFDITAVPKELEEKARAMRSEMIELIADYSDDIMNNFMEGKESTVVQIKQAVRNATLQIKLIPVLCGTAFKNKGVQPMLDAVCDYLPSPLDRKAFKGINPATGETASREVDDKAPFSALAFKIQADPYIGKLTYFRVYSGTLESGSYVYNPVKNAKERISRIVRMHSNNREEVKLVNTGDIAAAVGLKNTGTGDTLCDEEKPILLESMDFPDPVIDVAIEPKSKADEEKLGVALNRLAEEDPTFRVRTNEETNQTIIAGMGELHLEILVDRMKREFNVQANVGRPQVAYRETIRKVQEAESKYIRQTGGRGQYGHVVLTVEPQDSGKGYEFVNKIVGGVIPREYIPAIDKGVKEAMTSGTLAGYPVVDVKVIVIDGSFHEVDSSEMAFKIAGSMAFKDACRKASPVILEPIMKTEVIVPEEYMGDVIGDLNSRRGKIASMESKNKVQHIKANVPLAEMFGYSTTLRSLTQGRGNYSMEPSHYEEVPGQIADKILERTTRRT</sequence>
<dbReference type="NCBIfam" id="TIGR00484">
    <property type="entry name" value="EF-G"/>
    <property type="match status" value="1"/>
</dbReference>
<keyword evidence="8" id="KW-0963">Cytoplasm</keyword>
<comment type="function">
    <text evidence="7 8">Catalyzes the GTP-dependent ribosomal translocation step during translation elongation. During this step, the ribosome changes from the pre-translocational (PRE) to the post-translocational (POST) state as the newly formed A-site-bound peptidyl-tRNA and P-site-bound deacylated tRNA move to the P and E sites, respectively. Catalyzes the coordinated movement of the two tRNA molecules, the mRNA and conformational changes in the ribosome.</text>
</comment>
<feature type="binding site" evidence="8">
    <location>
        <begin position="17"/>
        <end position="24"/>
    </location>
    <ligand>
        <name>GTP</name>
        <dbReference type="ChEBI" id="CHEBI:37565"/>
    </ligand>
</feature>
<dbReference type="GO" id="GO:0003746">
    <property type="term" value="F:translation elongation factor activity"/>
    <property type="evidence" value="ECO:0007669"/>
    <property type="project" value="UniProtKB-UniRule"/>
</dbReference>
<dbReference type="InterPro" id="IPR041095">
    <property type="entry name" value="EFG_II"/>
</dbReference>
<evidence type="ECO:0000313" key="10">
    <source>
        <dbReference type="EMBL" id="OEG71482.1"/>
    </source>
</evidence>
<dbReference type="Pfam" id="PF00679">
    <property type="entry name" value="EFG_C"/>
    <property type="match status" value="1"/>
</dbReference>
<dbReference type="Gene3D" id="3.30.230.10">
    <property type="match status" value="1"/>
</dbReference>
<evidence type="ECO:0000313" key="11">
    <source>
        <dbReference type="Proteomes" id="UP000095237"/>
    </source>
</evidence>
<proteinExistence type="inferred from homology"/>
<dbReference type="InterPro" id="IPR035647">
    <property type="entry name" value="EFG_III/V"/>
</dbReference>
<dbReference type="AlphaFoldDB" id="A0A1E5ILW7"/>
<dbReference type="SUPFAM" id="SSF54211">
    <property type="entry name" value="Ribosomal protein S5 domain 2-like"/>
    <property type="match status" value="1"/>
</dbReference>
<dbReference type="EMBL" id="LNVX01000213">
    <property type="protein sequence ID" value="OEG71482.1"/>
    <property type="molecule type" value="Genomic_DNA"/>
</dbReference>
<dbReference type="Pfam" id="PF03764">
    <property type="entry name" value="EFG_IV"/>
    <property type="match status" value="1"/>
</dbReference>
<evidence type="ECO:0000256" key="5">
    <source>
        <dbReference type="ARBA" id="ARBA00022917"/>
    </source>
</evidence>
<dbReference type="CDD" id="cd01886">
    <property type="entry name" value="EF-G"/>
    <property type="match status" value="1"/>
</dbReference>
<dbReference type="FunFam" id="2.40.30.10:FF:000006">
    <property type="entry name" value="Elongation factor G"/>
    <property type="match status" value="1"/>
</dbReference>
<dbReference type="FunFam" id="3.30.230.10:FF:000003">
    <property type="entry name" value="Elongation factor G"/>
    <property type="match status" value="1"/>
</dbReference>
<reference evidence="10 11" key="1">
    <citation type="submission" date="2015-11" db="EMBL/GenBank/DDBJ databases">
        <title>Evidence for parallel genomic evolution in an endosymbiosis of termite gut flagellates.</title>
        <authorList>
            <person name="Zheng H."/>
        </authorList>
    </citation>
    <scope>NUCLEOTIDE SEQUENCE [LARGE SCALE GENOMIC DNA]</scope>
    <source>
        <strain evidence="10 11">CET450</strain>
    </source>
</reference>
<dbReference type="Pfam" id="PF03144">
    <property type="entry name" value="GTP_EFTU_D2"/>
    <property type="match status" value="1"/>
</dbReference>
<comment type="caution">
    <text evidence="10">The sequence shown here is derived from an EMBL/GenBank/DDBJ whole genome shotgun (WGS) entry which is preliminary data.</text>
</comment>
<comment type="subcellular location">
    <subcellularLocation>
        <location evidence="8">Cytoplasm</location>
    </subcellularLocation>
</comment>
<dbReference type="Pfam" id="PF00009">
    <property type="entry name" value="GTP_EFTU"/>
    <property type="match status" value="1"/>
</dbReference>
<dbReference type="InterPro" id="IPR020568">
    <property type="entry name" value="Ribosomal_Su5_D2-typ_SF"/>
</dbReference>
<dbReference type="Gene3D" id="3.30.70.870">
    <property type="entry name" value="Elongation Factor G (Translational Gtpase), domain 3"/>
    <property type="match status" value="1"/>
</dbReference>
<dbReference type="NCBIfam" id="NF009891">
    <property type="entry name" value="PRK13351.1-1"/>
    <property type="match status" value="1"/>
</dbReference>
<dbReference type="CDD" id="cd03713">
    <property type="entry name" value="EFG_mtEFG_C"/>
    <property type="match status" value="1"/>
</dbReference>
<dbReference type="SMART" id="SM00889">
    <property type="entry name" value="EFG_IV"/>
    <property type="match status" value="1"/>
</dbReference>
<dbReference type="Pfam" id="PF14492">
    <property type="entry name" value="EFG_III"/>
    <property type="match status" value="1"/>
</dbReference>
<dbReference type="PANTHER" id="PTHR43261:SF1">
    <property type="entry name" value="RIBOSOME-RELEASING FACTOR 2, MITOCHONDRIAL"/>
    <property type="match status" value="1"/>
</dbReference>
<dbReference type="Gene3D" id="2.40.30.10">
    <property type="entry name" value="Translation factors"/>
    <property type="match status" value="1"/>
</dbReference>
<dbReference type="SUPFAM" id="SSF52540">
    <property type="entry name" value="P-loop containing nucleoside triphosphate hydrolases"/>
    <property type="match status" value="1"/>
</dbReference>
<keyword evidence="5 8" id="KW-0648">Protein biosynthesis</keyword>
<organism evidence="10 11">
    <name type="scientific">Endomicrobium trichonymphae</name>
    <dbReference type="NCBI Taxonomy" id="1408204"/>
    <lineage>
        <taxon>Bacteria</taxon>
        <taxon>Pseudomonadati</taxon>
        <taxon>Elusimicrobiota</taxon>
        <taxon>Endomicrobiia</taxon>
        <taxon>Endomicrobiales</taxon>
        <taxon>Endomicrobiaceae</taxon>
        <taxon>Candidatus Endomicrobiellum</taxon>
    </lineage>
</organism>
<name>A0A1E5ILW7_ENDTX</name>
<feature type="domain" description="Tr-type G" evidence="9">
    <location>
        <begin position="8"/>
        <end position="283"/>
    </location>
</feature>